<dbReference type="EMBL" id="KZ992984">
    <property type="protein sequence ID" value="RKP05980.1"/>
    <property type="molecule type" value="Genomic_DNA"/>
</dbReference>
<dbReference type="AlphaFoldDB" id="A0A4P9XL11"/>
<proteinExistence type="predicted"/>
<evidence type="ECO:0008006" key="5">
    <source>
        <dbReference type="Google" id="ProtNLM"/>
    </source>
</evidence>
<protein>
    <recommendedName>
        <fullName evidence="5">WW domain-containing protein</fullName>
    </recommendedName>
</protein>
<accession>A0A4P9XL11</accession>
<keyword evidence="4" id="KW-1185">Reference proteome</keyword>
<feature type="signal peptide" evidence="2">
    <location>
        <begin position="1"/>
        <end position="25"/>
    </location>
</feature>
<feature type="region of interest" description="Disordered" evidence="1">
    <location>
        <begin position="105"/>
        <end position="133"/>
    </location>
</feature>
<gene>
    <name evidence="3" type="ORF">THASP1DRAFT_32189</name>
</gene>
<feature type="compositionally biased region" description="Acidic residues" evidence="1">
    <location>
        <begin position="225"/>
        <end position="237"/>
    </location>
</feature>
<evidence type="ECO:0000256" key="2">
    <source>
        <dbReference type="SAM" id="SignalP"/>
    </source>
</evidence>
<keyword evidence="2" id="KW-0732">Signal</keyword>
<dbReference type="Proteomes" id="UP000271241">
    <property type="component" value="Unassembled WGS sequence"/>
</dbReference>
<organism evidence="3 4">
    <name type="scientific">Thamnocephalis sphaerospora</name>
    <dbReference type="NCBI Taxonomy" id="78915"/>
    <lineage>
        <taxon>Eukaryota</taxon>
        <taxon>Fungi</taxon>
        <taxon>Fungi incertae sedis</taxon>
        <taxon>Zoopagomycota</taxon>
        <taxon>Zoopagomycotina</taxon>
        <taxon>Zoopagomycetes</taxon>
        <taxon>Zoopagales</taxon>
        <taxon>Sigmoideomycetaceae</taxon>
        <taxon>Thamnocephalis</taxon>
    </lineage>
</organism>
<evidence type="ECO:0000313" key="4">
    <source>
        <dbReference type="Proteomes" id="UP000271241"/>
    </source>
</evidence>
<feature type="compositionally biased region" description="Acidic residues" evidence="1">
    <location>
        <begin position="255"/>
        <end position="272"/>
    </location>
</feature>
<sequence length="272" mass="28986">MRLSTILLTATVIAVGLVADSSVSAAPIATNSFAPVRGSVASGGYSSLQASRRRFVRRNDNAGDNPTWDRVVRTYTHGNYYYDKKNKEWVTESSFLDSFYASFPSSGGSRKGGVIAIPKGSGTPDFPPPDVLSPIQQEKLNKLFFGIDITKATAKKSDSPSNEDSDSNSDDGNRADEEDSESEEDGEGDEGGDGANAEEEKKKKKESNAKDGSDDVPVGQSGQLDNDDEESNNEDDQSNTANGDLDAKDGQLAGGEDDQSTAEQDQSDDESS</sequence>
<name>A0A4P9XL11_9FUNG</name>
<evidence type="ECO:0000313" key="3">
    <source>
        <dbReference type="EMBL" id="RKP05980.1"/>
    </source>
</evidence>
<evidence type="ECO:0000256" key="1">
    <source>
        <dbReference type="SAM" id="MobiDB-lite"/>
    </source>
</evidence>
<feature type="region of interest" description="Disordered" evidence="1">
    <location>
        <begin position="154"/>
        <end position="272"/>
    </location>
</feature>
<feature type="compositionally biased region" description="Acidic residues" evidence="1">
    <location>
        <begin position="176"/>
        <end position="192"/>
    </location>
</feature>
<reference evidence="4" key="1">
    <citation type="journal article" date="2018" name="Nat. Microbiol.">
        <title>Leveraging single-cell genomics to expand the fungal tree of life.</title>
        <authorList>
            <person name="Ahrendt S.R."/>
            <person name="Quandt C.A."/>
            <person name="Ciobanu D."/>
            <person name="Clum A."/>
            <person name="Salamov A."/>
            <person name="Andreopoulos B."/>
            <person name="Cheng J.F."/>
            <person name="Woyke T."/>
            <person name="Pelin A."/>
            <person name="Henrissat B."/>
            <person name="Reynolds N.K."/>
            <person name="Benny G.L."/>
            <person name="Smith M.E."/>
            <person name="James T.Y."/>
            <person name="Grigoriev I.V."/>
        </authorList>
    </citation>
    <scope>NUCLEOTIDE SEQUENCE [LARGE SCALE GENOMIC DNA]</scope>
    <source>
        <strain evidence="4">RSA 1356</strain>
    </source>
</reference>
<feature type="chain" id="PRO_5020584343" description="WW domain-containing protein" evidence="2">
    <location>
        <begin position="26"/>
        <end position="272"/>
    </location>
</feature>
<feature type="compositionally biased region" description="Basic and acidic residues" evidence="1">
    <location>
        <begin position="198"/>
        <end position="213"/>
    </location>
</feature>